<organism evidence="6 7">
    <name type="scientific">Trypanosoma brucei gambiense (strain MHOM/CI/86/DAL972)</name>
    <dbReference type="NCBI Taxonomy" id="679716"/>
    <lineage>
        <taxon>Eukaryota</taxon>
        <taxon>Discoba</taxon>
        <taxon>Euglenozoa</taxon>
        <taxon>Kinetoplastea</taxon>
        <taxon>Metakinetoplastina</taxon>
        <taxon>Trypanosomatida</taxon>
        <taxon>Trypanosomatidae</taxon>
        <taxon>Trypanosoma</taxon>
    </lineage>
</organism>
<dbReference type="Proteomes" id="UP000002316">
    <property type="component" value="Chromosome 4"/>
</dbReference>
<keyword evidence="2 4" id="KW-0863">Zinc-finger</keyword>
<dbReference type="KEGG" id="tbg:TbgDal_IV4860"/>
<dbReference type="OrthoDB" id="3202243at2759"/>
<gene>
    <name evidence="6" type="ORF">TbgDal_IV4860</name>
</gene>
<proteinExistence type="predicted"/>
<dbReference type="EMBL" id="FN554967">
    <property type="protein sequence ID" value="CBH10786.1"/>
    <property type="molecule type" value="Genomic_DNA"/>
</dbReference>
<keyword evidence="3" id="KW-0862">Zinc</keyword>
<dbReference type="Gene3D" id="6.10.140.2220">
    <property type="match status" value="1"/>
</dbReference>
<accession>C9ZMB3</accession>
<evidence type="ECO:0000256" key="1">
    <source>
        <dbReference type="ARBA" id="ARBA00022723"/>
    </source>
</evidence>
<dbReference type="GeneID" id="23859935"/>
<name>C9ZMB3_TRYB9</name>
<dbReference type="AlphaFoldDB" id="C9ZMB3"/>
<evidence type="ECO:0000256" key="4">
    <source>
        <dbReference type="PROSITE-ProRule" id="PRU00134"/>
    </source>
</evidence>
<dbReference type="PROSITE" id="PS50865">
    <property type="entry name" value="ZF_MYND_2"/>
    <property type="match status" value="1"/>
</dbReference>
<dbReference type="Pfam" id="PF01753">
    <property type="entry name" value="zf-MYND"/>
    <property type="match status" value="1"/>
</dbReference>
<dbReference type="VEuPathDB" id="TriTrypDB:Tbg972.4.4860"/>
<dbReference type="SMR" id="C9ZMB3"/>
<protein>
    <recommendedName>
        <fullName evidence="5">MYND-type domain-containing protein</fullName>
    </recommendedName>
</protein>
<dbReference type="PROSITE" id="PS01360">
    <property type="entry name" value="ZF_MYND_1"/>
    <property type="match status" value="1"/>
</dbReference>
<feature type="domain" description="MYND-type" evidence="5">
    <location>
        <begin position="440"/>
        <end position="483"/>
    </location>
</feature>
<evidence type="ECO:0000313" key="6">
    <source>
        <dbReference type="EMBL" id="CBH10786.1"/>
    </source>
</evidence>
<dbReference type="SUPFAM" id="SSF144232">
    <property type="entry name" value="HIT/MYND zinc finger-like"/>
    <property type="match status" value="1"/>
</dbReference>
<dbReference type="RefSeq" id="XP_011773074.1">
    <property type="nucleotide sequence ID" value="XM_011774772.1"/>
</dbReference>
<evidence type="ECO:0000256" key="3">
    <source>
        <dbReference type="ARBA" id="ARBA00022833"/>
    </source>
</evidence>
<dbReference type="GO" id="GO:0008270">
    <property type="term" value="F:zinc ion binding"/>
    <property type="evidence" value="ECO:0007669"/>
    <property type="project" value="UniProtKB-KW"/>
</dbReference>
<sequence length="512" mass="57232">MTSPSSISRCFSPLALVLENNARLLVKPTMTTSPSTPSNETRLANAQAVESTMNNATVLRYPFQSIDLGWLVDYIGACFQPEDRFPAALRLLNDFMAFAVLHKDPFLGEACYEFYNATAAKDEEEWPRFPKGMDSFCDIARRVFEAIRLVSKYPQWDVNSKVEALGNIKEFILDIGEPRNTPTKFSTSNAEEAMKTTLSLINGLRASLDNLEIFGALMDSLRALFFCFSPCVGVYSMFQGANANGTGTYVCCDRCPCYVKFRSTYTLFIKDIEKMKVIDCLLMMAVKEDDAFACKLVEDLLQRLDYRNPFLDKPVRRVQNGSLFAARVALFDAFRHVKAIMTGSINLHTDLPSHVASVALALHVVRREVKNMACASEQLPVLDRALTTADNIYTRLGKGSVTQHLHTLKEYIITTFAFLSEPQYHLAVHSKTPPNENGVTPKCHNPCCPGNVKEVLKCAACRTVSYCGVACQREDYKSHRPLCMEMARRKVAPTIIKTAETEVQTLKSAAFS</sequence>
<evidence type="ECO:0000256" key="2">
    <source>
        <dbReference type="ARBA" id="ARBA00022771"/>
    </source>
</evidence>
<keyword evidence="1" id="KW-0479">Metal-binding</keyword>
<dbReference type="InterPro" id="IPR002893">
    <property type="entry name" value="Znf_MYND"/>
</dbReference>
<evidence type="ECO:0000259" key="5">
    <source>
        <dbReference type="PROSITE" id="PS50865"/>
    </source>
</evidence>
<evidence type="ECO:0000313" key="7">
    <source>
        <dbReference type="Proteomes" id="UP000002316"/>
    </source>
</evidence>
<reference evidence="7" key="1">
    <citation type="journal article" date="2010" name="PLoS Negl. Trop. Dis.">
        <title>The genome sequence of Trypanosoma brucei gambiense, causative agent of chronic human african trypanosomiasis.</title>
        <authorList>
            <person name="Jackson A.P."/>
            <person name="Sanders M."/>
            <person name="Berry A."/>
            <person name="McQuillan J."/>
            <person name="Aslett M.A."/>
            <person name="Quail M.A."/>
            <person name="Chukualim B."/>
            <person name="Capewell P."/>
            <person name="MacLeod A."/>
            <person name="Melville S.E."/>
            <person name="Gibson W."/>
            <person name="Barry J.D."/>
            <person name="Berriman M."/>
            <person name="Hertz-Fowler C."/>
        </authorList>
    </citation>
    <scope>NUCLEOTIDE SEQUENCE [LARGE SCALE GENOMIC DNA]</scope>
    <source>
        <strain evidence="7">MHOM/CI/86/DAL972</strain>
    </source>
</reference>